<dbReference type="EMBL" id="KB527134">
    <property type="protein sequence ID" value="EMP35930.1"/>
    <property type="molecule type" value="Genomic_DNA"/>
</dbReference>
<evidence type="ECO:0000313" key="2">
    <source>
        <dbReference type="Proteomes" id="UP000031443"/>
    </source>
</evidence>
<dbReference type="AlphaFoldDB" id="M7BJP5"/>
<organism evidence="1 2">
    <name type="scientific">Chelonia mydas</name>
    <name type="common">Green sea-turtle</name>
    <name type="synonym">Chelonia agassizi</name>
    <dbReference type="NCBI Taxonomy" id="8469"/>
    <lineage>
        <taxon>Eukaryota</taxon>
        <taxon>Metazoa</taxon>
        <taxon>Chordata</taxon>
        <taxon>Craniata</taxon>
        <taxon>Vertebrata</taxon>
        <taxon>Euteleostomi</taxon>
        <taxon>Archelosauria</taxon>
        <taxon>Testudinata</taxon>
        <taxon>Testudines</taxon>
        <taxon>Cryptodira</taxon>
        <taxon>Durocryptodira</taxon>
        <taxon>Americhelydia</taxon>
        <taxon>Chelonioidea</taxon>
        <taxon>Cheloniidae</taxon>
        <taxon>Chelonia</taxon>
    </lineage>
</organism>
<dbReference type="Proteomes" id="UP000031443">
    <property type="component" value="Unassembled WGS sequence"/>
</dbReference>
<evidence type="ECO:0000313" key="1">
    <source>
        <dbReference type="EMBL" id="EMP35930.1"/>
    </source>
</evidence>
<gene>
    <name evidence="1" type="ORF">UY3_06896</name>
</gene>
<proteinExistence type="predicted"/>
<keyword evidence="2" id="KW-1185">Reference proteome</keyword>
<name>M7BJP5_CHEMY</name>
<reference evidence="2" key="1">
    <citation type="journal article" date="2013" name="Nat. Genet.">
        <title>The draft genomes of soft-shell turtle and green sea turtle yield insights into the development and evolution of the turtle-specific body plan.</title>
        <authorList>
            <person name="Wang Z."/>
            <person name="Pascual-Anaya J."/>
            <person name="Zadissa A."/>
            <person name="Li W."/>
            <person name="Niimura Y."/>
            <person name="Huang Z."/>
            <person name="Li C."/>
            <person name="White S."/>
            <person name="Xiong Z."/>
            <person name="Fang D."/>
            <person name="Wang B."/>
            <person name="Ming Y."/>
            <person name="Chen Y."/>
            <person name="Zheng Y."/>
            <person name="Kuraku S."/>
            <person name="Pignatelli M."/>
            <person name="Herrero J."/>
            <person name="Beal K."/>
            <person name="Nozawa M."/>
            <person name="Li Q."/>
            <person name="Wang J."/>
            <person name="Zhang H."/>
            <person name="Yu L."/>
            <person name="Shigenobu S."/>
            <person name="Wang J."/>
            <person name="Liu J."/>
            <person name="Flicek P."/>
            <person name="Searle S."/>
            <person name="Wang J."/>
            <person name="Kuratani S."/>
            <person name="Yin Y."/>
            <person name="Aken B."/>
            <person name="Zhang G."/>
            <person name="Irie N."/>
        </authorList>
    </citation>
    <scope>NUCLEOTIDE SEQUENCE [LARGE SCALE GENOMIC DNA]</scope>
</reference>
<accession>M7BJP5</accession>
<protein>
    <submittedName>
        <fullName evidence="1">Uncharacterized protein</fullName>
    </submittedName>
</protein>
<sequence length="232" mass="25312">MSLWPLGGCVSPRAAPALSVDSAAPIGQELHYSKLDKLCNLFNFCQDKFAYGKTLSIEQIMGYGNYIIGETAMEKGAWTKLYSTVPKYIDILPETATVTQNESCYLVTLYLITQRGCNDCNKDSSKTFENGGELLEQDVRAVVPKLVQPLVQGKPLAGRAGLFTLLQANGGCGKRRGPKDVLADLPAALIGLEQRTAAGKQTGPARQGLFLHERRNKFGNHCFRGYTYGSLN</sequence>